<gene>
    <name evidence="2" type="primary">LOC130462955</name>
</gene>
<name>A0ABM3QX28_SPIOL</name>
<dbReference type="GeneID" id="130462955"/>
<dbReference type="RefSeq" id="XP_056687931.1">
    <property type="nucleotide sequence ID" value="XM_056831953.1"/>
</dbReference>
<sequence length="174" mass="20086">MYPEFTKETMGRECGSIVSVNTLVHGIYDLTNNNPLILKPWDPDMDMDKPELQSALFKIVAQLGKPIRRDQATICRDKLQFARVMADVPFSQDLREYISFRDENGVMVRVSLFYEWRPTMCTQCKMFGHLQVECRQGRKRVWVKKNTKASQPVPASVQPINEQVTSPIVDQEGF</sequence>
<dbReference type="Proteomes" id="UP000813463">
    <property type="component" value="Chromosome 6"/>
</dbReference>
<dbReference type="PANTHER" id="PTHR31286:SF165">
    <property type="entry name" value="DUF4283 DOMAIN-CONTAINING PROTEIN"/>
    <property type="match status" value="1"/>
</dbReference>
<evidence type="ECO:0000313" key="1">
    <source>
        <dbReference type="Proteomes" id="UP000813463"/>
    </source>
</evidence>
<evidence type="ECO:0008006" key="3">
    <source>
        <dbReference type="Google" id="ProtNLM"/>
    </source>
</evidence>
<keyword evidence="1" id="KW-1185">Reference proteome</keyword>
<evidence type="ECO:0000313" key="2">
    <source>
        <dbReference type="RefSeq" id="XP_056687931.1"/>
    </source>
</evidence>
<protein>
    <recommendedName>
        <fullName evidence="3">DUF4283 domain-containing protein</fullName>
    </recommendedName>
</protein>
<proteinExistence type="predicted"/>
<dbReference type="PANTHER" id="PTHR31286">
    <property type="entry name" value="GLYCINE-RICH CELL WALL STRUCTURAL PROTEIN 1.8-LIKE"/>
    <property type="match status" value="1"/>
</dbReference>
<organism evidence="1 2">
    <name type="scientific">Spinacia oleracea</name>
    <name type="common">Spinach</name>
    <dbReference type="NCBI Taxonomy" id="3562"/>
    <lineage>
        <taxon>Eukaryota</taxon>
        <taxon>Viridiplantae</taxon>
        <taxon>Streptophyta</taxon>
        <taxon>Embryophyta</taxon>
        <taxon>Tracheophyta</taxon>
        <taxon>Spermatophyta</taxon>
        <taxon>Magnoliopsida</taxon>
        <taxon>eudicotyledons</taxon>
        <taxon>Gunneridae</taxon>
        <taxon>Pentapetalae</taxon>
        <taxon>Caryophyllales</taxon>
        <taxon>Chenopodiaceae</taxon>
        <taxon>Chenopodioideae</taxon>
        <taxon>Anserineae</taxon>
        <taxon>Spinacia</taxon>
    </lineage>
</organism>
<dbReference type="InterPro" id="IPR040256">
    <property type="entry name" value="At4g02000-like"/>
</dbReference>
<reference evidence="2" key="2">
    <citation type="submission" date="2025-08" db="UniProtKB">
        <authorList>
            <consortium name="RefSeq"/>
        </authorList>
    </citation>
    <scope>IDENTIFICATION</scope>
    <source>
        <tissue evidence="2">Leaf</tissue>
    </source>
</reference>
<reference evidence="1" key="1">
    <citation type="journal article" date="2021" name="Nat. Commun.">
        <title>Genomic analyses provide insights into spinach domestication and the genetic basis of agronomic traits.</title>
        <authorList>
            <person name="Cai X."/>
            <person name="Sun X."/>
            <person name="Xu C."/>
            <person name="Sun H."/>
            <person name="Wang X."/>
            <person name="Ge C."/>
            <person name="Zhang Z."/>
            <person name="Wang Q."/>
            <person name="Fei Z."/>
            <person name="Jiao C."/>
            <person name="Wang Q."/>
        </authorList>
    </citation>
    <scope>NUCLEOTIDE SEQUENCE [LARGE SCALE GENOMIC DNA]</scope>
    <source>
        <strain evidence="1">cv. Varoflay</strain>
    </source>
</reference>
<accession>A0ABM3QX28</accession>